<feature type="transmembrane region" description="Helical" evidence="2">
    <location>
        <begin position="73"/>
        <end position="94"/>
    </location>
</feature>
<keyword evidence="2" id="KW-1133">Transmembrane helix</keyword>
<keyword evidence="2" id="KW-0812">Transmembrane</keyword>
<gene>
    <name evidence="3" type="ORF">ACFPWV_18955</name>
</gene>
<dbReference type="EMBL" id="JBHSKN010000016">
    <property type="protein sequence ID" value="MFC5241966.1"/>
    <property type="molecule type" value="Genomic_DNA"/>
</dbReference>
<evidence type="ECO:0000313" key="3">
    <source>
        <dbReference type="EMBL" id="MFC5241966.1"/>
    </source>
</evidence>
<comment type="caution">
    <text evidence="3">The sequence shown here is derived from an EMBL/GenBank/DDBJ whole genome shotgun (WGS) entry which is preliminary data.</text>
</comment>
<protein>
    <submittedName>
        <fullName evidence="3">Uncharacterized protein</fullName>
    </submittedName>
</protein>
<evidence type="ECO:0000256" key="2">
    <source>
        <dbReference type="SAM" id="Phobius"/>
    </source>
</evidence>
<dbReference type="RefSeq" id="WP_344560366.1">
    <property type="nucleotide sequence ID" value="NZ_BAAATG010000017.1"/>
</dbReference>
<name>A0ABW0DSZ2_9ACTN</name>
<reference evidence="4" key="1">
    <citation type="journal article" date="2019" name="Int. J. Syst. Evol. Microbiol.">
        <title>The Global Catalogue of Microorganisms (GCM) 10K type strain sequencing project: providing services to taxonomists for standard genome sequencing and annotation.</title>
        <authorList>
            <consortium name="The Broad Institute Genomics Platform"/>
            <consortium name="The Broad Institute Genome Sequencing Center for Infectious Disease"/>
            <person name="Wu L."/>
            <person name="Ma J."/>
        </authorList>
    </citation>
    <scope>NUCLEOTIDE SEQUENCE [LARGE SCALE GENOMIC DNA]</scope>
    <source>
        <strain evidence="4">CGMCC 4.7131</strain>
    </source>
</reference>
<feature type="region of interest" description="Disordered" evidence="1">
    <location>
        <begin position="1"/>
        <end position="65"/>
    </location>
</feature>
<accession>A0ABW0DSZ2</accession>
<organism evidence="3 4">
    <name type="scientific">Streptomyces atrovirens</name>
    <dbReference type="NCBI Taxonomy" id="285556"/>
    <lineage>
        <taxon>Bacteria</taxon>
        <taxon>Bacillati</taxon>
        <taxon>Actinomycetota</taxon>
        <taxon>Actinomycetes</taxon>
        <taxon>Kitasatosporales</taxon>
        <taxon>Streptomycetaceae</taxon>
        <taxon>Streptomyces</taxon>
    </lineage>
</organism>
<keyword evidence="4" id="KW-1185">Reference proteome</keyword>
<proteinExistence type="predicted"/>
<evidence type="ECO:0000256" key="1">
    <source>
        <dbReference type="SAM" id="MobiDB-lite"/>
    </source>
</evidence>
<sequence length="102" mass="10644">MWTTGADRIASGHVYEKPKGGAAAAFDPPEETDEYRDCPWCPDVPHGPEGAPGGSGNHVPEDHPMSAARDDRALRSVMLGLALVVMWLATVLTASGGCGSGR</sequence>
<keyword evidence="2" id="KW-0472">Membrane</keyword>
<evidence type="ECO:0000313" key="4">
    <source>
        <dbReference type="Proteomes" id="UP001596035"/>
    </source>
</evidence>
<dbReference type="Proteomes" id="UP001596035">
    <property type="component" value="Unassembled WGS sequence"/>
</dbReference>